<dbReference type="PANTHER" id="PTHR43155">
    <property type="entry name" value="CYCLIC DI-GMP PHOSPHODIESTERASE PA4108-RELATED"/>
    <property type="match status" value="1"/>
</dbReference>
<keyword evidence="3" id="KW-1185">Reference proteome</keyword>
<feature type="domain" description="HD-GYP" evidence="1">
    <location>
        <begin position="168"/>
        <end position="360"/>
    </location>
</feature>
<dbReference type="Gene3D" id="1.10.3210.10">
    <property type="entry name" value="Hypothetical protein af1432"/>
    <property type="match status" value="1"/>
</dbReference>
<organism evidence="2 3">
    <name type="scientific">Metabacillus mangrovi</name>
    <dbReference type="NCBI Taxonomy" id="1491830"/>
    <lineage>
        <taxon>Bacteria</taxon>
        <taxon>Bacillati</taxon>
        <taxon>Bacillota</taxon>
        <taxon>Bacilli</taxon>
        <taxon>Bacillales</taxon>
        <taxon>Bacillaceae</taxon>
        <taxon>Metabacillus</taxon>
    </lineage>
</organism>
<dbReference type="AlphaFoldDB" id="A0A7X2S4Z3"/>
<sequence>MSKMSSLLFKMQFNRPVMLNKAPLMPRDESTDFSLSFTIRRVNGYFLLQEEKTMKTASIMPLAAGLILAEDLYTNQTLIVKKGTVIDHDLIKKLKRWDITEVPVLQPLGNLKPKLASTIQTIPPAHTYSEQRSRELYFQTILKIADEKRYGIAFNMEDSFYLLTSYFTNLMQTDVIMAKMLQLKSHDSFSFNHSVDVFILFTLLAKRLNLSDLEVHSHASLVHDIGKAELPAVILSKKGKLTKLEFEIVKAHTTLGYKFLTGIPSAGNIADLALAHHERMDGSGYPYGLQAQELSMAVRILMVVDVYSALTLERMYRSPLPAEEALGCLAREPHLYDPYILQEFMQMLHIYPLGSPVVLSDGREAIVRGHTANFPSLMRLSTRVSGEEVEIPSDFSLKISCTAEDILAEESDWKKELWAVFISSLAEGRKRTAFEAFEKLADGMRVEDIYRDILYAAAMELSSQFKMETISRTSLHIADDCLCYILDRKREFYISLIPARHKMLIVFHEQEQYYFPSLLFQDYFSANGWETYKHFGASAALITELAESRKIHYICFTVTSTHSLGSIRLLTEEIKKLNPKLLILIFKEFFTQDEIEKGKADFIAKSPESAVIKLSIMERLEAGKHLFLNELLPEKGE</sequence>
<evidence type="ECO:0000313" key="2">
    <source>
        <dbReference type="EMBL" id="MTH53717.1"/>
    </source>
</evidence>
<dbReference type="SMART" id="SM00471">
    <property type="entry name" value="HDc"/>
    <property type="match status" value="1"/>
</dbReference>
<dbReference type="InterPro" id="IPR037522">
    <property type="entry name" value="HD_GYP_dom"/>
</dbReference>
<evidence type="ECO:0000259" key="1">
    <source>
        <dbReference type="PROSITE" id="PS51832"/>
    </source>
</evidence>
<dbReference type="Pfam" id="PF13487">
    <property type="entry name" value="HD_5"/>
    <property type="match status" value="1"/>
</dbReference>
<dbReference type="OrthoDB" id="2985535at2"/>
<name>A0A7X2S4Z3_9BACI</name>
<dbReference type="PROSITE" id="PS51832">
    <property type="entry name" value="HD_GYP"/>
    <property type="match status" value="1"/>
</dbReference>
<dbReference type="SUPFAM" id="SSF109604">
    <property type="entry name" value="HD-domain/PDEase-like"/>
    <property type="match status" value="1"/>
</dbReference>
<proteinExistence type="predicted"/>
<dbReference type="Proteomes" id="UP000434639">
    <property type="component" value="Unassembled WGS sequence"/>
</dbReference>
<evidence type="ECO:0000313" key="3">
    <source>
        <dbReference type="Proteomes" id="UP000434639"/>
    </source>
</evidence>
<protein>
    <submittedName>
        <fullName evidence="2">HD domain-containing protein</fullName>
    </submittedName>
</protein>
<dbReference type="EMBL" id="WMIB01000008">
    <property type="protein sequence ID" value="MTH53717.1"/>
    <property type="molecule type" value="Genomic_DNA"/>
</dbReference>
<dbReference type="InterPro" id="IPR003607">
    <property type="entry name" value="HD/PDEase_dom"/>
</dbReference>
<gene>
    <name evidence="2" type="ORF">GKZ89_09905</name>
</gene>
<comment type="caution">
    <text evidence="2">The sequence shown here is derived from an EMBL/GenBank/DDBJ whole genome shotgun (WGS) entry which is preliminary data.</text>
</comment>
<dbReference type="CDD" id="cd00077">
    <property type="entry name" value="HDc"/>
    <property type="match status" value="1"/>
</dbReference>
<dbReference type="PANTHER" id="PTHR43155:SF2">
    <property type="entry name" value="CYCLIC DI-GMP PHOSPHODIESTERASE PA4108"/>
    <property type="match status" value="1"/>
</dbReference>
<reference evidence="2 3" key="1">
    <citation type="journal article" date="2017" name="Int. J. Syst. Evol. Microbiol.">
        <title>Bacillus mangrovi sp. nov., isolated from a sediment sample from a mangrove forest.</title>
        <authorList>
            <person name="Gupta V."/>
            <person name="Singh P.K."/>
            <person name="Korpole S."/>
            <person name="Tanuku N.R.S."/>
            <person name="Pinnaka A.K."/>
        </authorList>
    </citation>
    <scope>NUCLEOTIDE SEQUENCE [LARGE SCALE GENOMIC DNA]</scope>
    <source>
        <strain evidence="2 3">KCTC 33872</strain>
    </source>
</reference>
<accession>A0A7X2S4Z3</accession>
<dbReference type="Gene3D" id="3.40.50.280">
    <property type="entry name" value="Cobalamin-binding domain"/>
    <property type="match status" value="1"/>
</dbReference>